<dbReference type="EMBL" id="JAQQWP010000011">
    <property type="protein sequence ID" value="KAK8096047.1"/>
    <property type="molecule type" value="Genomic_DNA"/>
</dbReference>
<name>A0AAW0QA08_9PEZI</name>
<organism evidence="2 3">
    <name type="scientific">Apiospora kogelbergensis</name>
    <dbReference type="NCBI Taxonomy" id="1337665"/>
    <lineage>
        <taxon>Eukaryota</taxon>
        <taxon>Fungi</taxon>
        <taxon>Dikarya</taxon>
        <taxon>Ascomycota</taxon>
        <taxon>Pezizomycotina</taxon>
        <taxon>Sordariomycetes</taxon>
        <taxon>Xylariomycetidae</taxon>
        <taxon>Amphisphaeriales</taxon>
        <taxon>Apiosporaceae</taxon>
        <taxon>Apiospora</taxon>
    </lineage>
</organism>
<sequence length="203" mass="22112">MKFGTASYLFFLCASTASALRYGDRIHARDVVAAQAEALAKPADAFAAPEAEFDINDVLEEGTQPEARDKDEDEGLVVGRSIITDAEKEILEYLRNMKTDGLTSAHTWPTGAFEDLHGDSKSGTGGKYVCQVRRDAKAKKYLARVVAHETLMNGRIKKGHVFKTVEVAPCKPKKGKEQAPGYGRAVHFLRKAFGGAAPPACRR</sequence>
<feature type="chain" id="PRO_5043486050" evidence="1">
    <location>
        <begin position="20"/>
        <end position="203"/>
    </location>
</feature>
<keyword evidence="1" id="KW-0732">Signal</keyword>
<comment type="caution">
    <text evidence="2">The sequence shown here is derived from an EMBL/GenBank/DDBJ whole genome shotgun (WGS) entry which is preliminary data.</text>
</comment>
<accession>A0AAW0QA08</accession>
<proteinExistence type="predicted"/>
<gene>
    <name evidence="2" type="ORF">PG999_014069</name>
</gene>
<evidence type="ECO:0000256" key="1">
    <source>
        <dbReference type="SAM" id="SignalP"/>
    </source>
</evidence>
<evidence type="ECO:0000313" key="2">
    <source>
        <dbReference type="EMBL" id="KAK8096047.1"/>
    </source>
</evidence>
<reference evidence="2 3" key="1">
    <citation type="submission" date="2023-01" db="EMBL/GenBank/DDBJ databases">
        <title>Analysis of 21 Apiospora genomes using comparative genomics revels a genus with tremendous synthesis potential of carbohydrate active enzymes and secondary metabolites.</title>
        <authorList>
            <person name="Sorensen T."/>
        </authorList>
    </citation>
    <scope>NUCLEOTIDE SEQUENCE [LARGE SCALE GENOMIC DNA]</scope>
    <source>
        <strain evidence="2 3">CBS 117206</strain>
    </source>
</reference>
<keyword evidence="3" id="KW-1185">Reference proteome</keyword>
<feature type="signal peptide" evidence="1">
    <location>
        <begin position="1"/>
        <end position="19"/>
    </location>
</feature>
<dbReference type="AlphaFoldDB" id="A0AAW0QA08"/>
<evidence type="ECO:0000313" key="3">
    <source>
        <dbReference type="Proteomes" id="UP001392437"/>
    </source>
</evidence>
<dbReference type="Proteomes" id="UP001392437">
    <property type="component" value="Unassembled WGS sequence"/>
</dbReference>
<protein>
    <submittedName>
        <fullName evidence="2">Uncharacterized protein</fullName>
    </submittedName>
</protein>